<feature type="coiled-coil region" evidence="3">
    <location>
        <begin position="91"/>
        <end position="139"/>
    </location>
</feature>
<dbReference type="Proteomes" id="UP000061457">
    <property type="component" value="Chromosome II"/>
</dbReference>
<comment type="subcellular location">
    <subcellularLocation>
        <location evidence="1">Cell envelope</location>
    </subcellularLocation>
</comment>
<proteinExistence type="predicted"/>
<protein>
    <submittedName>
        <fullName evidence="4">Membrane-fusion protein</fullName>
    </submittedName>
</protein>
<accession>A0A0S2K7K1</accession>
<gene>
    <name evidence="4" type="ORF">PP2015_3546</name>
</gene>
<keyword evidence="2 3" id="KW-0175">Coiled coil</keyword>
<dbReference type="RefSeq" id="WP_058031909.1">
    <property type="nucleotide sequence ID" value="NZ_CP013188.1"/>
</dbReference>
<evidence type="ECO:0000256" key="3">
    <source>
        <dbReference type="SAM" id="Coils"/>
    </source>
</evidence>
<dbReference type="KEGG" id="pphe:PP2015_3546"/>
<dbReference type="OrthoDB" id="9811754at2"/>
<dbReference type="EMBL" id="CP013188">
    <property type="protein sequence ID" value="ALO44020.1"/>
    <property type="molecule type" value="Genomic_DNA"/>
</dbReference>
<dbReference type="STRING" id="161398.PP2015_3546"/>
<dbReference type="Gene3D" id="2.40.420.20">
    <property type="match status" value="1"/>
</dbReference>
<reference evidence="4 5" key="1">
    <citation type="submission" date="2015-11" db="EMBL/GenBank/DDBJ databases">
        <authorList>
            <person name="Zhang Y."/>
            <person name="Guo Z."/>
        </authorList>
    </citation>
    <scope>NUCLEOTIDE SEQUENCE [LARGE SCALE GENOMIC DNA]</scope>
    <source>
        <strain evidence="4 5">KCTC 12086</strain>
    </source>
</reference>
<dbReference type="PANTHER" id="PTHR32347:SF23">
    <property type="entry name" value="BLL5650 PROTEIN"/>
    <property type="match status" value="1"/>
</dbReference>
<dbReference type="InterPro" id="IPR050465">
    <property type="entry name" value="UPF0194_transport"/>
</dbReference>
<evidence type="ECO:0000313" key="4">
    <source>
        <dbReference type="EMBL" id="ALO44020.1"/>
    </source>
</evidence>
<dbReference type="GO" id="GO:0030313">
    <property type="term" value="C:cell envelope"/>
    <property type="evidence" value="ECO:0007669"/>
    <property type="project" value="UniProtKB-SubCell"/>
</dbReference>
<dbReference type="PROSITE" id="PS51257">
    <property type="entry name" value="PROKAR_LIPOPROTEIN"/>
    <property type="match status" value="1"/>
</dbReference>
<dbReference type="PATRIC" id="fig|161398.10.peg.3615"/>
<organism evidence="4 5">
    <name type="scientific">Pseudoalteromonas phenolica</name>
    <dbReference type="NCBI Taxonomy" id="161398"/>
    <lineage>
        <taxon>Bacteria</taxon>
        <taxon>Pseudomonadati</taxon>
        <taxon>Pseudomonadota</taxon>
        <taxon>Gammaproteobacteria</taxon>
        <taxon>Alteromonadales</taxon>
        <taxon>Pseudoalteromonadaceae</taxon>
        <taxon>Pseudoalteromonas</taxon>
    </lineage>
</organism>
<evidence type="ECO:0000256" key="2">
    <source>
        <dbReference type="ARBA" id="ARBA00023054"/>
    </source>
</evidence>
<dbReference type="AlphaFoldDB" id="A0A0S2K7K1"/>
<name>A0A0S2K7K1_9GAMM</name>
<feature type="coiled-coil region" evidence="3">
    <location>
        <begin position="184"/>
        <end position="211"/>
    </location>
</feature>
<dbReference type="Gene3D" id="2.40.30.170">
    <property type="match status" value="1"/>
</dbReference>
<sequence>MNKFKLGVLASIVALSLAGCGSDEFDYHTVEKTSFQLAVQANGELESAKQSLIAPPSIARMWQYKVKFLAPENKQVKKGEVVAAFDDKPVRDRLIDKNSEYDRAVKELENQKALEIKNQEELKLALAEAQMNFDIAERKADINDDSLSDNDKRKAQIDFTIAKNDLELAQKKLAFQKETKELNIRLAEGKVGRLKAEVDALKQDIERLKVKAPMDGIVMYYSNASGEKPTVGESVQFGQPVIEMAVIEDMQVKAQIDEADFGRIALNQHVKVTIDGPEPLITSGKITTIGSAFREKSPQDKRRIVDTLITLDDIDAAIMRPGLTARVEIATDKIENVLVVPISAVHSDQLNGTQSSAYLIEKDGDKVPVQVGNISNGFAVITKGIKQGDEVRL</sequence>
<evidence type="ECO:0000313" key="5">
    <source>
        <dbReference type="Proteomes" id="UP000061457"/>
    </source>
</evidence>
<evidence type="ECO:0000256" key="1">
    <source>
        <dbReference type="ARBA" id="ARBA00004196"/>
    </source>
</evidence>
<dbReference type="PANTHER" id="PTHR32347">
    <property type="entry name" value="EFFLUX SYSTEM COMPONENT YKNX-RELATED"/>
    <property type="match status" value="1"/>
</dbReference>
<keyword evidence="5" id="KW-1185">Reference proteome</keyword>